<comment type="caution">
    <text evidence="1">The sequence shown here is derived from an EMBL/GenBank/DDBJ whole genome shotgun (WGS) entry which is preliminary data.</text>
</comment>
<organism evidence="1 2">
    <name type="scientific">Enterococcus avium</name>
    <name type="common">Streptococcus avium</name>
    <dbReference type="NCBI Taxonomy" id="33945"/>
    <lineage>
        <taxon>Bacteria</taxon>
        <taxon>Bacillati</taxon>
        <taxon>Bacillota</taxon>
        <taxon>Bacilli</taxon>
        <taxon>Lactobacillales</taxon>
        <taxon>Enterococcaceae</taxon>
        <taxon>Enterococcus</taxon>
    </lineage>
</organism>
<protein>
    <submittedName>
        <fullName evidence="1">Uncharacterized protein</fullName>
    </submittedName>
</protein>
<dbReference type="RefSeq" id="WP_048721880.1">
    <property type="nucleotide sequence ID" value="NZ_JADPDV010000022.1"/>
</dbReference>
<evidence type="ECO:0000313" key="1">
    <source>
        <dbReference type="EMBL" id="MDT2400943.1"/>
    </source>
</evidence>
<dbReference type="EMBL" id="JARPWH010000002">
    <property type="protein sequence ID" value="MDT2400943.1"/>
    <property type="molecule type" value="Genomic_DNA"/>
</dbReference>
<evidence type="ECO:0000313" key="2">
    <source>
        <dbReference type="Proteomes" id="UP001260773"/>
    </source>
</evidence>
<reference evidence="1" key="1">
    <citation type="submission" date="2023-03" db="EMBL/GenBank/DDBJ databases">
        <authorList>
            <person name="Shen W."/>
            <person name="Cai J."/>
        </authorList>
    </citation>
    <scope>NUCLEOTIDE SEQUENCE</scope>
    <source>
        <strain evidence="1">P33-2</strain>
    </source>
</reference>
<name>A0AAW8RM68_ENTAV</name>
<dbReference type="Proteomes" id="UP001260773">
    <property type="component" value="Unassembled WGS sequence"/>
</dbReference>
<sequence>MLDVLGAINNLRWTTEHHFLHIKNQHEFMRIWAVQFELAYTDFRVIQMTLQLDKQTTLLQRFTKAYDAVYQYEYEFVKGGLEGFNQQFGNQIEAYDEAQQRLLAILDELLQQQPQVTAENNLI</sequence>
<gene>
    <name evidence="1" type="ORF">P7D43_01050</name>
</gene>
<proteinExistence type="predicted"/>
<accession>A0AAW8RM68</accession>
<dbReference type="AlphaFoldDB" id="A0AAW8RM68"/>